<dbReference type="Pfam" id="PF09515">
    <property type="entry name" value="Thia_YuaJ"/>
    <property type="match status" value="1"/>
</dbReference>
<feature type="transmembrane region" description="Helical" evidence="1">
    <location>
        <begin position="6"/>
        <end position="31"/>
    </location>
</feature>
<evidence type="ECO:0000256" key="1">
    <source>
        <dbReference type="SAM" id="Phobius"/>
    </source>
</evidence>
<organism evidence="2 3">
    <name type="scientific">Marininema mesophilum</name>
    <dbReference type="NCBI Taxonomy" id="1048340"/>
    <lineage>
        <taxon>Bacteria</taxon>
        <taxon>Bacillati</taxon>
        <taxon>Bacillota</taxon>
        <taxon>Bacilli</taxon>
        <taxon>Bacillales</taxon>
        <taxon>Thermoactinomycetaceae</taxon>
        <taxon>Marininema</taxon>
    </lineage>
</organism>
<dbReference type="GO" id="GO:0015234">
    <property type="term" value="F:thiamine transmembrane transporter activity"/>
    <property type="evidence" value="ECO:0007669"/>
    <property type="project" value="InterPro"/>
</dbReference>
<sequence>MERERLLIMMEIAIMAAIGGILSNYVAIQIWPQGGSASLVMVPIAILAFRRGWVAGMVTGLLVGLINLMIKPYITHPVQVILDYPLAFALLGLAGLFSLSNKKAEINMKRMSLGVVVAGLARLSSHFISGVVWFGSNAPKGWPVALYSLYYNATYMVIDISVTIAIMIFLLKKAPHLAVRR</sequence>
<name>A0A1H2Q5G2_9BACL</name>
<dbReference type="OrthoDB" id="9795813at2"/>
<proteinExistence type="predicted"/>
<dbReference type="EMBL" id="FNNQ01000001">
    <property type="protein sequence ID" value="SDW01904.1"/>
    <property type="molecule type" value="Genomic_DNA"/>
</dbReference>
<keyword evidence="1" id="KW-0812">Transmembrane</keyword>
<gene>
    <name evidence="2" type="ORF">SAMN05444487_10197</name>
</gene>
<reference evidence="2 3" key="1">
    <citation type="submission" date="2016-10" db="EMBL/GenBank/DDBJ databases">
        <authorList>
            <person name="de Groot N.N."/>
        </authorList>
    </citation>
    <scope>NUCLEOTIDE SEQUENCE [LARGE SCALE GENOMIC DNA]</scope>
    <source>
        <strain evidence="2 3">DSM 45610</strain>
    </source>
</reference>
<dbReference type="GO" id="GO:0005886">
    <property type="term" value="C:plasma membrane"/>
    <property type="evidence" value="ECO:0007669"/>
    <property type="project" value="InterPro"/>
</dbReference>
<feature type="transmembrane region" description="Helical" evidence="1">
    <location>
        <begin position="111"/>
        <end position="133"/>
    </location>
</feature>
<keyword evidence="3" id="KW-1185">Reference proteome</keyword>
<dbReference type="Proteomes" id="UP000198534">
    <property type="component" value="Unassembled WGS sequence"/>
</dbReference>
<evidence type="ECO:0000313" key="2">
    <source>
        <dbReference type="EMBL" id="SDW01904.1"/>
    </source>
</evidence>
<keyword evidence="1" id="KW-1133">Transmembrane helix</keyword>
<protein>
    <submittedName>
        <fullName evidence="2">Thiamine transporter</fullName>
    </submittedName>
</protein>
<dbReference type="AlphaFoldDB" id="A0A1H2Q5G2"/>
<feature type="transmembrane region" description="Helical" evidence="1">
    <location>
        <begin position="80"/>
        <end position="99"/>
    </location>
</feature>
<evidence type="ECO:0000313" key="3">
    <source>
        <dbReference type="Proteomes" id="UP000198534"/>
    </source>
</evidence>
<dbReference type="STRING" id="1048340.SAMN05444487_10197"/>
<dbReference type="Gene3D" id="1.10.1760.20">
    <property type="match status" value="1"/>
</dbReference>
<dbReference type="NCBIfam" id="TIGR02357">
    <property type="entry name" value="ECF_ThiT_YuaJ"/>
    <property type="match status" value="1"/>
</dbReference>
<keyword evidence="1" id="KW-0472">Membrane</keyword>
<feature type="transmembrane region" description="Helical" evidence="1">
    <location>
        <begin position="153"/>
        <end position="171"/>
    </location>
</feature>
<dbReference type="InterPro" id="IPR012651">
    <property type="entry name" value="Thia_Transptr_ThiT"/>
</dbReference>
<accession>A0A1H2Q5G2</accession>
<dbReference type="RefSeq" id="WP_091734601.1">
    <property type="nucleotide sequence ID" value="NZ_FNNQ01000001.1"/>
</dbReference>
<feature type="transmembrane region" description="Helical" evidence="1">
    <location>
        <begin position="52"/>
        <end position="74"/>
    </location>
</feature>